<evidence type="ECO:0000313" key="3">
    <source>
        <dbReference type="EMBL" id="TQN44658.1"/>
    </source>
</evidence>
<comment type="caution">
    <text evidence="3">The sequence shown here is derived from an EMBL/GenBank/DDBJ whole genome shotgun (WGS) entry which is preliminary data.</text>
</comment>
<organism evidence="3 4">
    <name type="scientific">Humibacillus xanthopallidus</name>
    <dbReference type="NCBI Taxonomy" id="412689"/>
    <lineage>
        <taxon>Bacteria</taxon>
        <taxon>Bacillati</taxon>
        <taxon>Actinomycetota</taxon>
        <taxon>Actinomycetes</taxon>
        <taxon>Micrococcales</taxon>
        <taxon>Intrasporangiaceae</taxon>
        <taxon>Humibacillus</taxon>
    </lineage>
</organism>
<evidence type="ECO:0000256" key="1">
    <source>
        <dbReference type="SAM" id="Coils"/>
    </source>
</evidence>
<keyword evidence="2" id="KW-0812">Transmembrane</keyword>
<protein>
    <submittedName>
        <fullName evidence="3">Uncharacterized protein</fullName>
    </submittedName>
</protein>
<keyword evidence="2" id="KW-0472">Membrane</keyword>
<dbReference type="Proteomes" id="UP000320085">
    <property type="component" value="Unassembled WGS sequence"/>
</dbReference>
<feature type="transmembrane region" description="Helical" evidence="2">
    <location>
        <begin position="39"/>
        <end position="60"/>
    </location>
</feature>
<gene>
    <name evidence="3" type="ORF">FHX52_3877</name>
</gene>
<reference evidence="3 4" key="1">
    <citation type="submission" date="2019-06" db="EMBL/GenBank/DDBJ databases">
        <title>Sequencing the genomes of 1000 actinobacteria strains.</title>
        <authorList>
            <person name="Klenk H.-P."/>
        </authorList>
    </citation>
    <scope>NUCLEOTIDE SEQUENCE [LARGE SCALE GENOMIC DNA]</scope>
    <source>
        <strain evidence="3 4">DSM 21776</strain>
    </source>
</reference>
<dbReference type="RefSeq" id="WP_141823982.1">
    <property type="nucleotide sequence ID" value="NZ_BAAAQC010000015.1"/>
</dbReference>
<evidence type="ECO:0000313" key="4">
    <source>
        <dbReference type="Proteomes" id="UP000320085"/>
    </source>
</evidence>
<accession>A0A543PKQ9</accession>
<sequence>MYFFVAFVLSLPVAIPLAMRAYEGAGGAANYDQASPNSMLTFTLVIIVGQVLGYVANAHAKARKATTEKRLHEERLAQAARDRVEEQRREESCLGSRLRGDGVRWLSKPERSALRHSKLPRSPAMT</sequence>
<evidence type="ECO:0000256" key="2">
    <source>
        <dbReference type="SAM" id="Phobius"/>
    </source>
</evidence>
<name>A0A543PKQ9_9MICO</name>
<dbReference type="AlphaFoldDB" id="A0A543PKQ9"/>
<feature type="coiled-coil region" evidence="1">
    <location>
        <begin position="62"/>
        <end position="90"/>
    </location>
</feature>
<keyword evidence="1" id="KW-0175">Coiled coil</keyword>
<keyword evidence="2" id="KW-1133">Transmembrane helix</keyword>
<proteinExistence type="predicted"/>
<dbReference type="EMBL" id="VFQF01000003">
    <property type="protein sequence ID" value="TQN44658.1"/>
    <property type="molecule type" value="Genomic_DNA"/>
</dbReference>